<evidence type="ECO:0000313" key="8">
    <source>
        <dbReference type="Proteomes" id="UP000251314"/>
    </source>
</evidence>
<dbReference type="EMBL" id="RCML01000076">
    <property type="protein sequence ID" value="KAG2993143.1"/>
    <property type="molecule type" value="Genomic_DNA"/>
</dbReference>
<proteinExistence type="predicted"/>
<reference evidence="7 8" key="1">
    <citation type="submission" date="2018-01" db="EMBL/GenBank/DDBJ databases">
        <title>Draft genome of the strawberry crown rot pathogen Phytophthora cactorum.</title>
        <authorList>
            <person name="Armitage A.D."/>
            <person name="Lysoe E."/>
            <person name="Nellist C.F."/>
            <person name="Harrison R.J."/>
            <person name="Brurberg M.B."/>
        </authorList>
    </citation>
    <scope>NUCLEOTIDE SEQUENCE [LARGE SCALE GENOMIC DNA]</scope>
    <source>
        <strain evidence="7 8">10300</strain>
    </source>
</reference>
<evidence type="ECO:0000313" key="7">
    <source>
        <dbReference type="EMBL" id="RAW30621.1"/>
    </source>
</evidence>
<evidence type="ECO:0008006" key="9">
    <source>
        <dbReference type="Google" id="ProtNLM"/>
    </source>
</evidence>
<dbReference type="Proteomes" id="UP000760860">
    <property type="component" value="Unassembled WGS sequence"/>
</dbReference>
<dbReference type="Proteomes" id="UP000697107">
    <property type="component" value="Unassembled WGS sequence"/>
</dbReference>
<dbReference type="EMBL" id="RCMG01000105">
    <property type="protein sequence ID" value="KAG2863405.1"/>
    <property type="molecule type" value="Genomic_DNA"/>
</dbReference>
<dbReference type="Proteomes" id="UP000736787">
    <property type="component" value="Unassembled WGS sequence"/>
</dbReference>
<accession>A0A329S1L2</accession>
<evidence type="ECO:0000256" key="1">
    <source>
        <dbReference type="SAM" id="SignalP"/>
    </source>
</evidence>
<dbReference type="EMBL" id="RCMI01000357">
    <property type="protein sequence ID" value="KAG2915349.1"/>
    <property type="molecule type" value="Genomic_DNA"/>
</dbReference>
<evidence type="ECO:0000313" key="5">
    <source>
        <dbReference type="EMBL" id="KAG2993143.1"/>
    </source>
</evidence>
<dbReference type="Proteomes" id="UP000774804">
    <property type="component" value="Unassembled WGS sequence"/>
</dbReference>
<feature type="signal peptide" evidence="1">
    <location>
        <begin position="1"/>
        <end position="23"/>
    </location>
</feature>
<reference evidence="2" key="2">
    <citation type="submission" date="2018-10" db="EMBL/GenBank/DDBJ databases">
        <title>Effector identification in a new, highly contiguous assembly of the strawberry crown rot pathogen Phytophthora cactorum.</title>
        <authorList>
            <person name="Armitage A.D."/>
            <person name="Nellist C.F."/>
            <person name="Bates H."/>
            <person name="Vickerstaff R.J."/>
            <person name="Harrison R.J."/>
        </authorList>
    </citation>
    <scope>NUCLEOTIDE SEQUENCE</scope>
    <source>
        <strain evidence="2">15-7</strain>
        <strain evidence="3">4032</strain>
        <strain evidence="4">4040</strain>
        <strain evidence="5">P415</strain>
        <strain evidence="6">P421</strain>
    </source>
</reference>
<dbReference type="Proteomes" id="UP000735874">
    <property type="component" value="Unassembled WGS sequence"/>
</dbReference>
<evidence type="ECO:0000313" key="3">
    <source>
        <dbReference type="EMBL" id="KAG2915349.1"/>
    </source>
</evidence>
<feature type="chain" id="PRO_5040067831" description="RxLR effector protein" evidence="1">
    <location>
        <begin position="24"/>
        <end position="87"/>
    </location>
</feature>
<dbReference type="AlphaFoldDB" id="A0A329S1L2"/>
<name>A0A329S1L2_9STRA</name>
<evidence type="ECO:0000313" key="2">
    <source>
        <dbReference type="EMBL" id="KAG2863405.1"/>
    </source>
</evidence>
<dbReference type="OrthoDB" id="101982at2759"/>
<dbReference type="VEuPathDB" id="FungiDB:PC110_g13013"/>
<organism evidence="7 8">
    <name type="scientific">Phytophthora cactorum</name>
    <dbReference type="NCBI Taxonomy" id="29920"/>
    <lineage>
        <taxon>Eukaryota</taxon>
        <taxon>Sar</taxon>
        <taxon>Stramenopiles</taxon>
        <taxon>Oomycota</taxon>
        <taxon>Peronosporomycetes</taxon>
        <taxon>Peronosporales</taxon>
        <taxon>Peronosporaceae</taxon>
        <taxon>Phytophthora</taxon>
    </lineage>
</organism>
<dbReference type="EMBL" id="RCMV01000349">
    <property type="protein sequence ID" value="KAG3218664.1"/>
    <property type="molecule type" value="Genomic_DNA"/>
</dbReference>
<evidence type="ECO:0000313" key="4">
    <source>
        <dbReference type="EMBL" id="KAG2934121.1"/>
    </source>
</evidence>
<keyword evidence="1" id="KW-0732">Signal</keyword>
<evidence type="ECO:0000313" key="6">
    <source>
        <dbReference type="EMBL" id="KAG3218664.1"/>
    </source>
</evidence>
<dbReference type="Proteomes" id="UP000251314">
    <property type="component" value="Unassembled WGS sequence"/>
</dbReference>
<sequence length="87" mass="9650">MVLSAVGKVFALLALLALDVTCADPSPSRQLRSGAKIDLPPSRKLQGKFGWAGWLAIAKTNMRYQPTGDRFVDYLRQMKEKLQRSDG</sequence>
<gene>
    <name evidence="7" type="ORF">PC110_g13013</name>
    <name evidence="2" type="ORF">PC113_g5454</name>
    <name evidence="3" type="ORF">PC115_g11391</name>
    <name evidence="4" type="ORF">PC117_g12740</name>
    <name evidence="5" type="ORF">PC118_g4186</name>
    <name evidence="6" type="ORF">PC129_g10533</name>
</gene>
<dbReference type="EMBL" id="MJFZ01000361">
    <property type="protein sequence ID" value="RAW30621.1"/>
    <property type="molecule type" value="Genomic_DNA"/>
</dbReference>
<dbReference type="EMBL" id="RCMK01000357">
    <property type="protein sequence ID" value="KAG2934121.1"/>
    <property type="molecule type" value="Genomic_DNA"/>
</dbReference>
<keyword evidence="8" id="KW-1185">Reference proteome</keyword>
<comment type="caution">
    <text evidence="7">The sequence shown here is derived from an EMBL/GenBank/DDBJ whole genome shotgun (WGS) entry which is preliminary data.</text>
</comment>
<protein>
    <recommendedName>
        <fullName evidence="9">RxLR effector protein</fullName>
    </recommendedName>
</protein>